<dbReference type="SMART" id="SM00850">
    <property type="entry name" value="LytTR"/>
    <property type="match status" value="1"/>
</dbReference>
<dbReference type="GO" id="GO:0003677">
    <property type="term" value="F:DNA binding"/>
    <property type="evidence" value="ECO:0007669"/>
    <property type="project" value="InterPro"/>
</dbReference>
<dbReference type="PROSITE" id="PS50930">
    <property type="entry name" value="HTH_LYTTR"/>
    <property type="match status" value="1"/>
</dbReference>
<dbReference type="PROSITE" id="PS50110">
    <property type="entry name" value="RESPONSE_REGULATORY"/>
    <property type="match status" value="1"/>
</dbReference>
<dbReference type="RefSeq" id="WP_046675045.1">
    <property type="nucleotide sequence ID" value="NZ_CP069793.1"/>
</dbReference>
<dbReference type="GeneID" id="97179335"/>
<dbReference type="Pfam" id="PF04397">
    <property type="entry name" value="LytTR"/>
    <property type="match status" value="1"/>
</dbReference>
<dbReference type="InterPro" id="IPR001789">
    <property type="entry name" value="Sig_transdc_resp-reg_receiver"/>
</dbReference>
<sequence length="231" mass="26597">MNKKSCIVVDDEPAAHYVLVNYIERSTDLQLVAQCYNAFEALEFLRENKVDLIFLDIEMPEINGMEFLKMLDNPPKTILTTAYSEYALESYDYGVVDYLLKPISFPRFFKAVQRFLSYNTVLSPQEEEPKSISIRMDGRIIEVKLSQIDFIQSFGNYVKIVTPGQTFLTASTTQQILTQVPASKFVRIHKSYIASINKVIKYEHGMVQINNTSLPVGITFRRELQERLANK</sequence>
<dbReference type="PANTHER" id="PTHR37299">
    <property type="entry name" value="TRANSCRIPTIONAL REGULATOR-RELATED"/>
    <property type="match status" value="1"/>
</dbReference>
<dbReference type="PANTHER" id="PTHR37299:SF1">
    <property type="entry name" value="STAGE 0 SPORULATION PROTEIN A HOMOLOG"/>
    <property type="match status" value="1"/>
</dbReference>
<dbReference type="InterPro" id="IPR007492">
    <property type="entry name" value="LytTR_DNA-bd_dom"/>
</dbReference>
<dbReference type="InterPro" id="IPR046947">
    <property type="entry name" value="LytR-like"/>
</dbReference>
<evidence type="ECO:0000313" key="1">
    <source>
        <dbReference type="EMBL" id="SPZ92319.1"/>
    </source>
</evidence>
<dbReference type="Gene3D" id="2.40.50.1020">
    <property type="entry name" value="LytTr DNA-binding domain"/>
    <property type="match status" value="1"/>
</dbReference>
<dbReference type="SMART" id="SM00448">
    <property type="entry name" value="REC"/>
    <property type="match status" value="1"/>
</dbReference>
<accession>A0A2X2LG29</accession>
<name>A0A2X2LG29_SPHMU</name>
<dbReference type="GO" id="GO:0000156">
    <property type="term" value="F:phosphorelay response regulator activity"/>
    <property type="evidence" value="ECO:0007669"/>
    <property type="project" value="InterPro"/>
</dbReference>
<reference evidence="1 2" key="1">
    <citation type="submission" date="2018-06" db="EMBL/GenBank/DDBJ databases">
        <authorList>
            <consortium name="Pathogen Informatics"/>
            <person name="Doyle S."/>
        </authorList>
    </citation>
    <scope>NUCLEOTIDE SEQUENCE [LARGE SCALE GENOMIC DNA]</scope>
    <source>
        <strain evidence="1 2">NCTC11343</strain>
    </source>
</reference>
<evidence type="ECO:0000313" key="2">
    <source>
        <dbReference type="Proteomes" id="UP000251241"/>
    </source>
</evidence>
<dbReference type="AlphaFoldDB" id="A0A2X2LG29"/>
<organism evidence="1 2">
    <name type="scientific">Sphingobacterium multivorum</name>
    <dbReference type="NCBI Taxonomy" id="28454"/>
    <lineage>
        <taxon>Bacteria</taxon>
        <taxon>Pseudomonadati</taxon>
        <taxon>Bacteroidota</taxon>
        <taxon>Sphingobacteriia</taxon>
        <taxon>Sphingobacteriales</taxon>
        <taxon>Sphingobacteriaceae</taxon>
        <taxon>Sphingobacterium</taxon>
    </lineage>
</organism>
<dbReference type="Gene3D" id="3.40.50.2300">
    <property type="match status" value="1"/>
</dbReference>
<proteinExistence type="predicted"/>
<dbReference type="SUPFAM" id="SSF52172">
    <property type="entry name" value="CheY-like"/>
    <property type="match status" value="1"/>
</dbReference>
<dbReference type="EMBL" id="UAUU01000011">
    <property type="protein sequence ID" value="SPZ92319.1"/>
    <property type="molecule type" value="Genomic_DNA"/>
</dbReference>
<gene>
    <name evidence="1" type="primary">yehT_1</name>
    <name evidence="1" type="ORF">NCTC11343_04372</name>
</gene>
<dbReference type="Pfam" id="PF00072">
    <property type="entry name" value="Response_reg"/>
    <property type="match status" value="1"/>
</dbReference>
<protein>
    <submittedName>
        <fullName evidence="1">Probable transcriptional regulatory protein YehT</fullName>
    </submittedName>
</protein>
<dbReference type="InterPro" id="IPR011006">
    <property type="entry name" value="CheY-like_superfamily"/>
</dbReference>
<dbReference type="Proteomes" id="UP000251241">
    <property type="component" value="Unassembled WGS sequence"/>
</dbReference>